<feature type="non-terminal residue" evidence="3">
    <location>
        <position position="1"/>
    </location>
</feature>
<organism evidence="3 4">
    <name type="scientific">Kipferlia bialata</name>
    <dbReference type="NCBI Taxonomy" id="797122"/>
    <lineage>
        <taxon>Eukaryota</taxon>
        <taxon>Metamonada</taxon>
        <taxon>Carpediemonas-like organisms</taxon>
        <taxon>Kipferlia</taxon>
    </lineage>
</organism>
<keyword evidence="4" id="KW-1185">Reference proteome</keyword>
<feature type="compositionally biased region" description="Low complexity" evidence="1">
    <location>
        <begin position="234"/>
        <end position="248"/>
    </location>
</feature>
<keyword evidence="2" id="KW-0812">Transmembrane</keyword>
<keyword evidence="2" id="KW-0472">Membrane</keyword>
<gene>
    <name evidence="3" type="ORF">KIPB_006197</name>
</gene>
<evidence type="ECO:0000256" key="1">
    <source>
        <dbReference type="SAM" id="MobiDB-lite"/>
    </source>
</evidence>
<evidence type="ECO:0000256" key="2">
    <source>
        <dbReference type="SAM" id="Phobius"/>
    </source>
</evidence>
<protein>
    <submittedName>
        <fullName evidence="3">Uncharacterized protein</fullName>
    </submittedName>
</protein>
<keyword evidence="2" id="KW-1133">Transmembrane helix</keyword>
<feature type="compositionally biased region" description="Basic and acidic residues" evidence="1">
    <location>
        <begin position="206"/>
        <end position="217"/>
    </location>
</feature>
<dbReference type="EMBL" id="BDIP01001565">
    <property type="protein sequence ID" value="GIQ84661.1"/>
    <property type="molecule type" value="Genomic_DNA"/>
</dbReference>
<feature type="compositionally biased region" description="Basic and acidic residues" evidence="1">
    <location>
        <begin position="179"/>
        <end position="191"/>
    </location>
</feature>
<comment type="caution">
    <text evidence="3">The sequence shown here is derived from an EMBL/GenBank/DDBJ whole genome shotgun (WGS) entry which is preliminary data.</text>
</comment>
<reference evidence="3 4" key="1">
    <citation type="journal article" date="2018" name="PLoS ONE">
        <title>The draft genome of Kipferlia bialata reveals reductive genome evolution in fornicate parasites.</title>
        <authorList>
            <person name="Tanifuji G."/>
            <person name="Takabayashi S."/>
            <person name="Kume K."/>
            <person name="Takagi M."/>
            <person name="Nakayama T."/>
            <person name="Kamikawa R."/>
            <person name="Inagaki Y."/>
            <person name="Hashimoto T."/>
        </authorList>
    </citation>
    <scope>NUCLEOTIDE SEQUENCE [LARGE SCALE GENOMIC DNA]</scope>
    <source>
        <strain evidence="3">NY0173</strain>
    </source>
</reference>
<feature type="transmembrane region" description="Helical" evidence="2">
    <location>
        <begin position="138"/>
        <end position="161"/>
    </location>
</feature>
<name>A0A9K3CWU7_9EUKA</name>
<evidence type="ECO:0000313" key="3">
    <source>
        <dbReference type="EMBL" id="GIQ84661.1"/>
    </source>
</evidence>
<dbReference type="AlphaFoldDB" id="A0A9K3CWU7"/>
<sequence length="258" mass="28196">ASREYAAVERNVLDGSLDMVVTHSNVTSVLHPRSGSSSGYCVVTVVQREEAVERDGEGERAVNSKDLTGRDYYLMPDVRGHSSNLEEALLFCSKYEVGDPATLRVFDHSLCDGERDASSMTPCAFTEEQIAGVHTHRVLYLAVGCSLYILWPLVLGILLFCRLGCKRKSLSMETSPGEPSERAPEGRREAGEESQDDDVSVVVGGSRERRDPSEPIRESQAQDTIPCHQERTMASPLPNATAPSTSSSESDDSAMARR</sequence>
<proteinExistence type="predicted"/>
<feature type="region of interest" description="Disordered" evidence="1">
    <location>
        <begin position="170"/>
        <end position="258"/>
    </location>
</feature>
<accession>A0A9K3CWU7</accession>
<evidence type="ECO:0000313" key="4">
    <source>
        <dbReference type="Proteomes" id="UP000265618"/>
    </source>
</evidence>
<dbReference type="Proteomes" id="UP000265618">
    <property type="component" value="Unassembled WGS sequence"/>
</dbReference>